<dbReference type="WBParaSite" id="BXY_1680300.1">
    <property type="protein sequence ID" value="BXY_1680300.1"/>
    <property type="gene ID" value="BXY_1680300"/>
</dbReference>
<dbReference type="PANTHER" id="PTHR22945:SF40">
    <property type="entry name" value="SERPENTINE RECEPTOR, CLASS D (DELTA)-RELATED"/>
    <property type="match status" value="1"/>
</dbReference>
<keyword evidence="1" id="KW-0472">Membrane</keyword>
<dbReference type="Proteomes" id="UP000095284">
    <property type="component" value="Unplaced"/>
</dbReference>
<sequence length="364" mass="41745">MHHRDAFKAVKAMFKSSFSALYCYGSTAPLSPYLEVYRANHTIAATTGFVLNLFLFVVIRECTRNSTQPAKVLLMVSTAHDLWYCAFELFLRRVIYQTDGIMYVLAFGWDAHFSSYFNYLLGIIHFFNMTQNMMVQTVIHRFRYHIVCSTTPPDYRFLFRNLLMFALPSLYLSLSLKVALISGTEKSYDSAMTQLPEEWRLVDGSSNVVEVALWDDKWTKIFVLNNCLVAGVAYHMCLHYIRMCYSSINRTQLSSSVSSKTIDHRGQFNRCLVAQTVCMTILIIIPSALWCLNFITKAHGLYLGLPSMICLSWFGAINASIPLVYVKTVRRCALDILFCRRRNAPDLSTMSKVDETNSKSDRKH</sequence>
<feature type="transmembrane region" description="Helical" evidence="1">
    <location>
        <begin position="42"/>
        <end position="60"/>
    </location>
</feature>
<accession>A0A1I7SUT0</accession>
<evidence type="ECO:0000313" key="2">
    <source>
        <dbReference type="Proteomes" id="UP000095284"/>
    </source>
</evidence>
<feature type="transmembrane region" description="Helical" evidence="1">
    <location>
        <begin position="221"/>
        <end position="241"/>
    </location>
</feature>
<feature type="transmembrane region" description="Helical" evidence="1">
    <location>
        <begin position="101"/>
        <end position="127"/>
    </location>
</feature>
<feature type="transmembrane region" description="Helical" evidence="1">
    <location>
        <begin position="301"/>
        <end position="326"/>
    </location>
</feature>
<proteinExistence type="predicted"/>
<feature type="transmembrane region" description="Helical" evidence="1">
    <location>
        <begin position="162"/>
        <end position="182"/>
    </location>
</feature>
<dbReference type="SUPFAM" id="SSF81321">
    <property type="entry name" value="Family A G protein-coupled receptor-like"/>
    <property type="match status" value="1"/>
</dbReference>
<organism evidence="2 3">
    <name type="scientific">Bursaphelenchus xylophilus</name>
    <name type="common">Pinewood nematode worm</name>
    <name type="synonym">Aphelenchoides xylophilus</name>
    <dbReference type="NCBI Taxonomy" id="6326"/>
    <lineage>
        <taxon>Eukaryota</taxon>
        <taxon>Metazoa</taxon>
        <taxon>Ecdysozoa</taxon>
        <taxon>Nematoda</taxon>
        <taxon>Chromadorea</taxon>
        <taxon>Rhabditida</taxon>
        <taxon>Tylenchina</taxon>
        <taxon>Tylenchomorpha</taxon>
        <taxon>Aphelenchoidea</taxon>
        <taxon>Aphelenchoididae</taxon>
        <taxon>Bursaphelenchus</taxon>
    </lineage>
</organism>
<dbReference type="AlphaFoldDB" id="A0A1I7SUT0"/>
<keyword evidence="1" id="KW-1133">Transmembrane helix</keyword>
<feature type="transmembrane region" description="Helical" evidence="1">
    <location>
        <begin position="72"/>
        <end position="95"/>
    </location>
</feature>
<dbReference type="InterPro" id="IPR050920">
    <property type="entry name" value="Nematode_rcpt-like_delta"/>
</dbReference>
<name>A0A1I7SUT0_BURXY</name>
<dbReference type="Pfam" id="PF10326">
    <property type="entry name" value="7TM_GPCR_Str"/>
    <property type="match status" value="1"/>
</dbReference>
<evidence type="ECO:0000313" key="3">
    <source>
        <dbReference type="WBParaSite" id="BXY_1680300.1"/>
    </source>
</evidence>
<keyword evidence="1" id="KW-0812">Transmembrane</keyword>
<evidence type="ECO:0000256" key="1">
    <source>
        <dbReference type="SAM" id="Phobius"/>
    </source>
</evidence>
<protein>
    <submittedName>
        <fullName evidence="3">G protein-coupled receptor</fullName>
    </submittedName>
</protein>
<reference evidence="3" key="1">
    <citation type="submission" date="2016-11" db="UniProtKB">
        <authorList>
            <consortium name="WormBaseParasite"/>
        </authorList>
    </citation>
    <scope>IDENTIFICATION</scope>
</reference>
<dbReference type="PANTHER" id="PTHR22945">
    <property type="entry name" value="SERPENTINE RECEPTOR, CLASS D DELTA"/>
    <property type="match status" value="1"/>
</dbReference>
<feature type="transmembrane region" description="Helical" evidence="1">
    <location>
        <begin position="272"/>
        <end position="295"/>
    </location>
</feature>
<dbReference type="InterPro" id="IPR019428">
    <property type="entry name" value="7TM_GPCR_serpentine_rcpt_Str"/>
</dbReference>